<organism evidence="2 3">
    <name type="scientific">Mytilus galloprovincialis</name>
    <name type="common">Mediterranean mussel</name>
    <dbReference type="NCBI Taxonomy" id="29158"/>
    <lineage>
        <taxon>Eukaryota</taxon>
        <taxon>Metazoa</taxon>
        <taxon>Spiralia</taxon>
        <taxon>Lophotrochozoa</taxon>
        <taxon>Mollusca</taxon>
        <taxon>Bivalvia</taxon>
        <taxon>Autobranchia</taxon>
        <taxon>Pteriomorphia</taxon>
        <taxon>Mytilida</taxon>
        <taxon>Mytiloidea</taxon>
        <taxon>Mytilidae</taxon>
        <taxon>Mytilinae</taxon>
        <taxon>Mytilus</taxon>
    </lineage>
</organism>
<evidence type="ECO:0000313" key="3">
    <source>
        <dbReference type="Proteomes" id="UP000596742"/>
    </source>
</evidence>
<feature type="compositionally biased region" description="Acidic residues" evidence="1">
    <location>
        <begin position="44"/>
        <end position="61"/>
    </location>
</feature>
<dbReference type="Proteomes" id="UP000596742">
    <property type="component" value="Unassembled WGS sequence"/>
</dbReference>
<evidence type="ECO:0000313" key="2">
    <source>
        <dbReference type="EMBL" id="VDI11088.1"/>
    </source>
</evidence>
<proteinExistence type="predicted"/>
<reference evidence="2" key="1">
    <citation type="submission" date="2018-11" db="EMBL/GenBank/DDBJ databases">
        <authorList>
            <person name="Alioto T."/>
            <person name="Alioto T."/>
        </authorList>
    </citation>
    <scope>NUCLEOTIDE SEQUENCE</scope>
</reference>
<comment type="caution">
    <text evidence="2">The sequence shown here is derived from an EMBL/GenBank/DDBJ whole genome shotgun (WGS) entry which is preliminary data.</text>
</comment>
<name>A0A8B6CVV9_MYTGA</name>
<feature type="region of interest" description="Disordered" evidence="1">
    <location>
        <begin position="26"/>
        <end position="63"/>
    </location>
</feature>
<accession>A0A8B6CVV9</accession>
<dbReference type="EMBL" id="UYJE01002486">
    <property type="protein sequence ID" value="VDI11088.1"/>
    <property type="molecule type" value="Genomic_DNA"/>
</dbReference>
<gene>
    <name evidence="2" type="ORF">MGAL_10B039925</name>
</gene>
<evidence type="ECO:0000256" key="1">
    <source>
        <dbReference type="SAM" id="MobiDB-lite"/>
    </source>
</evidence>
<dbReference type="OrthoDB" id="10599308at2759"/>
<dbReference type="AlphaFoldDB" id="A0A8B6CVV9"/>
<keyword evidence="3" id="KW-1185">Reference proteome</keyword>
<protein>
    <submittedName>
        <fullName evidence="2">Uncharacterized protein</fullName>
    </submittedName>
</protein>
<feature type="compositionally biased region" description="Basic and acidic residues" evidence="1">
    <location>
        <begin position="26"/>
        <end position="43"/>
    </location>
</feature>
<sequence length="108" mass="12701">MTRDDAVREKATVLTDNGQCCYTTKKDDFSQDVRQQRTRKLDEYNSEVDDASIEEDDDSMKEDDGLRQQWTMLQSKRAMKLDTNGRCFNARRQYLQTIIDDDSMEVDD</sequence>